<dbReference type="InterPro" id="IPR001820">
    <property type="entry name" value="TIMP"/>
</dbReference>
<dbReference type="GO" id="GO:0002020">
    <property type="term" value="F:protease binding"/>
    <property type="evidence" value="ECO:0007669"/>
    <property type="project" value="TreeGrafter"/>
</dbReference>
<evidence type="ECO:0000256" key="3">
    <source>
        <dbReference type="ARBA" id="ARBA00022723"/>
    </source>
</evidence>
<feature type="signal peptide" evidence="8">
    <location>
        <begin position="1"/>
        <end position="20"/>
    </location>
</feature>
<organism evidence="10 11">
    <name type="scientific">Crassostrea virginica</name>
    <name type="common">Eastern oyster</name>
    <dbReference type="NCBI Taxonomy" id="6565"/>
    <lineage>
        <taxon>Eukaryota</taxon>
        <taxon>Metazoa</taxon>
        <taxon>Spiralia</taxon>
        <taxon>Lophotrochozoa</taxon>
        <taxon>Mollusca</taxon>
        <taxon>Bivalvia</taxon>
        <taxon>Autobranchia</taxon>
        <taxon>Pteriomorphia</taxon>
        <taxon>Ostreida</taxon>
        <taxon>Ostreoidea</taxon>
        <taxon>Ostreidae</taxon>
        <taxon>Crassostrea</taxon>
    </lineage>
</organism>
<feature type="domain" description="NTR" evidence="9">
    <location>
        <begin position="21"/>
        <end position="142"/>
    </location>
</feature>
<dbReference type="OrthoDB" id="9987243at2759"/>
<dbReference type="GO" id="GO:0005615">
    <property type="term" value="C:extracellular space"/>
    <property type="evidence" value="ECO:0007669"/>
    <property type="project" value="TreeGrafter"/>
</dbReference>
<dbReference type="PANTHER" id="PTHR11844">
    <property type="entry name" value="METALLOPROTEASE INHIBITOR"/>
    <property type="match status" value="1"/>
</dbReference>
<dbReference type="SMART" id="SM00206">
    <property type="entry name" value="NTR"/>
    <property type="match status" value="1"/>
</dbReference>
<evidence type="ECO:0000256" key="4">
    <source>
        <dbReference type="ARBA" id="ARBA00022833"/>
    </source>
</evidence>
<keyword evidence="10" id="KW-1185">Reference proteome</keyword>
<comment type="subcellular location">
    <subcellularLocation>
        <location evidence="1">Secreted</location>
    </subcellularLocation>
</comment>
<sequence>MKAVLFLFVVLASVFTYTEACTCLPQHPQQQFCNADFVIKAKILKRKQTNADIFSNVIYTVKILQDYKNHKGQYKQRTQNIYTASNSAACGSFFEIGKEYIITGSIRDGRWSTNLCRWNPQVSLLSSYQKDALRFGFYKKNCKCEIKECFGNTCPTADRNSCVIKKGADIRCFYSNNSCSRQGYGCGWRTSACI</sequence>
<dbReference type="GO" id="GO:0031012">
    <property type="term" value="C:extracellular matrix"/>
    <property type="evidence" value="ECO:0007669"/>
    <property type="project" value="TreeGrafter"/>
</dbReference>
<evidence type="ECO:0000256" key="7">
    <source>
        <dbReference type="PIRSR" id="PIRSR601820-3"/>
    </source>
</evidence>
<keyword evidence="11" id="KW-0481">Metalloenzyme inhibitor</keyword>
<protein>
    <submittedName>
        <fullName evidence="11">Metalloproteinase inhibitor 3-like</fullName>
    </submittedName>
</protein>
<accession>A0A8B8AZ00</accession>
<keyword evidence="2" id="KW-0964">Secreted</keyword>
<dbReference type="Pfam" id="PF00965">
    <property type="entry name" value="TIMP"/>
    <property type="match status" value="1"/>
</dbReference>
<dbReference type="PANTHER" id="PTHR11844:SF33">
    <property type="entry name" value="TISSUE INHIBITOR OF METALLOPROTEINASE"/>
    <property type="match status" value="1"/>
</dbReference>
<dbReference type="CDD" id="cd03577">
    <property type="entry name" value="NTR_TIMP_like"/>
    <property type="match status" value="1"/>
</dbReference>
<feature type="binding site" evidence="6">
    <location>
        <position position="21"/>
    </location>
    <ligand>
        <name>Zn(2+)</name>
        <dbReference type="ChEBI" id="CHEBI:29105"/>
        <note>ligand shared with metalloproteinase partner</note>
    </ligand>
</feature>
<dbReference type="AlphaFoldDB" id="A0A8B8AZ00"/>
<reference evidence="11" key="1">
    <citation type="submission" date="2025-08" db="UniProtKB">
        <authorList>
            <consortium name="RefSeq"/>
        </authorList>
    </citation>
    <scope>IDENTIFICATION</scope>
    <source>
        <tissue evidence="11">Whole sample</tissue>
    </source>
</reference>
<dbReference type="SUPFAM" id="SSF50242">
    <property type="entry name" value="TIMP-like"/>
    <property type="match status" value="1"/>
</dbReference>
<dbReference type="RefSeq" id="XP_022296385.1">
    <property type="nucleotide sequence ID" value="XM_022440677.1"/>
</dbReference>
<evidence type="ECO:0000256" key="1">
    <source>
        <dbReference type="ARBA" id="ARBA00004613"/>
    </source>
</evidence>
<keyword evidence="3 6" id="KW-0479">Metal-binding</keyword>
<dbReference type="GeneID" id="111106132"/>
<feature type="chain" id="PRO_5034555399" evidence="8">
    <location>
        <begin position="21"/>
        <end position="194"/>
    </location>
</feature>
<keyword evidence="11" id="KW-0646">Protease inhibitor</keyword>
<keyword evidence="5 7" id="KW-1015">Disulfide bond</keyword>
<dbReference type="GO" id="GO:0046872">
    <property type="term" value="F:metal ion binding"/>
    <property type="evidence" value="ECO:0007669"/>
    <property type="project" value="UniProtKB-KW"/>
</dbReference>
<evidence type="ECO:0000256" key="2">
    <source>
        <dbReference type="ARBA" id="ARBA00022525"/>
    </source>
</evidence>
<feature type="disulfide bond" evidence="7">
    <location>
        <begin position="21"/>
        <end position="90"/>
    </location>
</feature>
<dbReference type="InterPro" id="IPR030490">
    <property type="entry name" value="TIMP_CS"/>
</dbReference>
<dbReference type="InterPro" id="IPR008993">
    <property type="entry name" value="TIMP-like_OB-fold"/>
</dbReference>
<dbReference type="GO" id="GO:0008191">
    <property type="term" value="F:metalloendopeptidase inhibitor activity"/>
    <property type="evidence" value="ECO:0007669"/>
    <property type="project" value="InterPro"/>
</dbReference>
<dbReference type="Proteomes" id="UP000694844">
    <property type="component" value="Chromosome 8"/>
</dbReference>
<dbReference type="Gene3D" id="2.40.50.120">
    <property type="match status" value="1"/>
</dbReference>
<keyword evidence="4 6" id="KW-0862">Zinc</keyword>
<dbReference type="InterPro" id="IPR001134">
    <property type="entry name" value="Netrin_domain"/>
</dbReference>
<evidence type="ECO:0000256" key="8">
    <source>
        <dbReference type="SAM" id="SignalP"/>
    </source>
</evidence>
<feature type="disulfide bond" evidence="7">
    <location>
        <begin position="149"/>
        <end position="154"/>
    </location>
</feature>
<dbReference type="GO" id="GO:0051045">
    <property type="term" value="P:negative regulation of membrane protein ectodomain proteolysis"/>
    <property type="evidence" value="ECO:0007669"/>
    <property type="project" value="TreeGrafter"/>
</dbReference>
<keyword evidence="8" id="KW-0732">Signal</keyword>
<feature type="disulfide bond" evidence="7">
    <location>
        <begin position="33"/>
        <end position="142"/>
    </location>
</feature>
<keyword evidence="11" id="KW-0483">Metalloprotease inhibitor</keyword>
<dbReference type="PROSITE" id="PS50189">
    <property type="entry name" value="NTR"/>
    <property type="match status" value="1"/>
</dbReference>
<evidence type="ECO:0000256" key="5">
    <source>
        <dbReference type="ARBA" id="ARBA00023157"/>
    </source>
</evidence>
<gene>
    <name evidence="11" type="primary">LOC111106132</name>
</gene>
<proteinExistence type="predicted"/>
<evidence type="ECO:0000313" key="10">
    <source>
        <dbReference type="Proteomes" id="UP000694844"/>
    </source>
</evidence>
<evidence type="ECO:0000259" key="9">
    <source>
        <dbReference type="PROSITE" id="PS50189"/>
    </source>
</evidence>
<evidence type="ECO:0000313" key="11">
    <source>
        <dbReference type="RefSeq" id="XP_022296385.1"/>
    </source>
</evidence>
<evidence type="ECO:0000256" key="6">
    <source>
        <dbReference type="PIRSR" id="PIRSR601820-1"/>
    </source>
</evidence>
<name>A0A8B8AZ00_CRAVI</name>
<dbReference type="PROSITE" id="PS00288">
    <property type="entry name" value="TIMP"/>
    <property type="match status" value="1"/>
</dbReference>
<feature type="disulfide bond" evidence="7">
    <location>
        <begin position="23"/>
        <end position="116"/>
    </location>
</feature>
<dbReference type="KEGG" id="cvn:111106132"/>